<dbReference type="Pfam" id="PF00166">
    <property type="entry name" value="Cpn10"/>
    <property type="match status" value="1"/>
</dbReference>
<dbReference type="SMART" id="SM00883">
    <property type="entry name" value="Cpn10"/>
    <property type="match status" value="1"/>
</dbReference>
<evidence type="ECO:0008006" key="4">
    <source>
        <dbReference type="Google" id="ProtNLM"/>
    </source>
</evidence>
<keyword evidence="2" id="KW-0143">Chaperone</keyword>
<dbReference type="CDD" id="cd00320">
    <property type="entry name" value="cpn10"/>
    <property type="match status" value="1"/>
</dbReference>
<dbReference type="GO" id="GO:0005524">
    <property type="term" value="F:ATP binding"/>
    <property type="evidence" value="ECO:0007669"/>
    <property type="project" value="InterPro"/>
</dbReference>
<comment type="similarity">
    <text evidence="1">Belongs to the GroES chaperonin family.</text>
</comment>
<dbReference type="GO" id="GO:0046872">
    <property type="term" value="F:metal ion binding"/>
    <property type="evidence" value="ECO:0007669"/>
    <property type="project" value="TreeGrafter"/>
</dbReference>
<sequence length="102" mass="10912">MEVSSLKVSPLVDRVVVRPVELQLGAIIVVSGAEGEPRHGEVIAVGPGRMELGKRVKMTVKLGNRVLYNQKAGDVLMVGGCKCLIMHEYQIMAIVEGGEVAT</sequence>
<dbReference type="PANTHER" id="PTHR10772">
    <property type="entry name" value="10 KDA HEAT SHOCK PROTEIN"/>
    <property type="match status" value="1"/>
</dbReference>
<evidence type="ECO:0000256" key="1">
    <source>
        <dbReference type="ARBA" id="ARBA00006975"/>
    </source>
</evidence>
<gene>
    <name evidence="3" type="ORF">LCGC14_1549140</name>
</gene>
<evidence type="ECO:0000313" key="3">
    <source>
        <dbReference type="EMBL" id="KKM58596.1"/>
    </source>
</evidence>
<accession>A0A0F9L6V4</accession>
<dbReference type="PRINTS" id="PR00297">
    <property type="entry name" value="CHAPERONIN10"/>
</dbReference>
<dbReference type="EMBL" id="LAZR01011815">
    <property type="protein sequence ID" value="KKM58596.1"/>
    <property type="molecule type" value="Genomic_DNA"/>
</dbReference>
<organism evidence="3">
    <name type="scientific">marine sediment metagenome</name>
    <dbReference type="NCBI Taxonomy" id="412755"/>
    <lineage>
        <taxon>unclassified sequences</taxon>
        <taxon>metagenomes</taxon>
        <taxon>ecological metagenomes</taxon>
    </lineage>
</organism>
<proteinExistence type="inferred from homology"/>
<dbReference type="PANTHER" id="PTHR10772:SF58">
    <property type="entry name" value="CO-CHAPERONIN GROES"/>
    <property type="match status" value="1"/>
</dbReference>
<dbReference type="SUPFAM" id="SSF50129">
    <property type="entry name" value="GroES-like"/>
    <property type="match status" value="1"/>
</dbReference>
<dbReference type="Gene3D" id="2.30.33.40">
    <property type="entry name" value="GroES chaperonin"/>
    <property type="match status" value="1"/>
</dbReference>
<comment type="caution">
    <text evidence="3">The sequence shown here is derived from an EMBL/GenBank/DDBJ whole genome shotgun (WGS) entry which is preliminary data.</text>
</comment>
<dbReference type="InterPro" id="IPR037124">
    <property type="entry name" value="Chaperonin_GroES_sf"/>
</dbReference>
<dbReference type="GO" id="GO:0044183">
    <property type="term" value="F:protein folding chaperone"/>
    <property type="evidence" value="ECO:0007669"/>
    <property type="project" value="InterPro"/>
</dbReference>
<dbReference type="GO" id="GO:0051087">
    <property type="term" value="F:protein-folding chaperone binding"/>
    <property type="evidence" value="ECO:0007669"/>
    <property type="project" value="TreeGrafter"/>
</dbReference>
<evidence type="ECO:0000256" key="2">
    <source>
        <dbReference type="ARBA" id="ARBA00023186"/>
    </source>
</evidence>
<reference evidence="3" key="1">
    <citation type="journal article" date="2015" name="Nature">
        <title>Complex archaea that bridge the gap between prokaryotes and eukaryotes.</title>
        <authorList>
            <person name="Spang A."/>
            <person name="Saw J.H."/>
            <person name="Jorgensen S.L."/>
            <person name="Zaremba-Niedzwiedzka K."/>
            <person name="Martijn J."/>
            <person name="Lind A.E."/>
            <person name="van Eijk R."/>
            <person name="Schleper C."/>
            <person name="Guy L."/>
            <person name="Ettema T.J."/>
        </authorList>
    </citation>
    <scope>NUCLEOTIDE SEQUENCE</scope>
</reference>
<dbReference type="GO" id="GO:0051082">
    <property type="term" value="F:unfolded protein binding"/>
    <property type="evidence" value="ECO:0007669"/>
    <property type="project" value="TreeGrafter"/>
</dbReference>
<dbReference type="InterPro" id="IPR020818">
    <property type="entry name" value="Chaperonin_GroES"/>
</dbReference>
<protein>
    <recommendedName>
        <fullName evidence="4">10 kDa chaperonin</fullName>
    </recommendedName>
</protein>
<dbReference type="AlphaFoldDB" id="A0A0F9L6V4"/>
<name>A0A0F9L6V4_9ZZZZ</name>
<dbReference type="InterPro" id="IPR011032">
    <property type="entry name" value="GroES-like_sf"/>
</dbReference>